<keyword evidence="6" id="KW-1185">Reference proteome</keyword>
<keyword evidence="2" id="KW-0812">Transmembrane</keyword>
<dbReference type="Proteomes" id="UP000663870">
    <property type="component" value="Unassembled WGS sequence"/>
</dbReference>
<evidence type="ECO:0000313" key="4">
    <source>
        <dbReference type="EMBL" id="CAF0904772.1"/>
    </source>
</evidence>
<evidence type="ECO:0000313" key="3">
    <source>
        <dbReference type="EMBL" id="CAF0881625.1"/>
    </source>
</evidence>
<comment type="caution">
    <text evidence="3">The sequence shown here is derived from an EMBL/GenBank/DDBJ whole genome shotgun (WGS) entry which is preliminary data.</text>
</comment>
<dbReference type="Proteomes" id="UP000663889">
    <property type="component" value="Unassembled WGS sequence"/>
</dbReference>
<evidence type="ECO:0000313" key="6">
    <source>
        <dbReference type="Proteomes" id="UP000663870"/>
    </source>
</evidence>
<keyword evidence="2" id="KW-0472">Membrane</keyword>
<proteinExistence type="predicted"/>
<evidence type="ECO:0000313" key="5">
    <source>
        <dbReference type="EMBL" id="CAF3690753.1"/>
    </source>
</evidence>
<accession>A0A813YAY0</accession>
<dbReference type="EMBL" id="CAJNOU010000181">
    <property type="protein sequence ID" value="CAF0904772.1"/>
    <property type="molecule type" value="Genomic_DNA"/>
</dbReference>
<dbReference type="EMBL" id="CAJOBE010000840">
    <property type="protein sequence ID" value="CAF3690753.1"/>
    <property type="molecule type" value="Genomic_DNA"/>
</dbReference>
<reference evidence="3" key="1">
    <citation type="submission" date="2021-02" db="EMBL/GenBank/DDBJ databases">
        <authorList>
            <person name="Nowell W R."/>
        </authorList>
    </citation>
    <scope>NUCLEOTIDE SEQUENCE</scope>
</reference>
<name>A0A813YAY0_9BILA</name>
<dbReference type="EMBL" id="CAJNOL010000142">
    <property type="protein sequence ID" value="CAF0881625.1"/>
    <property type="molecule type" value="Genomic_DNA"/>
</dbReference>
<evidence type="ECO:0000256" key="2">
    <source>
        <dbReference type="SAM" id="Phobius"/>
    </source>
</evidence>
<gene>
    <name evidence="5" type="ORF">FNK824_LOCUS8488</name>
    <name evidence="3" type="ORF">JXQ802_LOCUS8184</name>
    <name evidence="4" type="ORF">SEV965_LOCUS5825</name>
</gene>
<dbReference type="AlphaFoldDB" id="A0A813YAY0"/>
<evidence type="ECO:0000256" key="1">
    <source>
        <dbReference type="SAM" id="MobiDB-lite"/>
    </source>
</evidence>
<dbReference type="Proteomes" id="UP000663874">
    <property type="component" value="Unassembled WGS sequence"/>
</dbReference>
<keyword evidence="2" id="KW-1133">Transmembrane helix</keyword>
<feature type="transmembrane region" description="Helical" evidence="2">
    <location>
        <begin position="54"/>
        <end position="79"/>
    </location>
</feature>
<feature type="compositionally biased region" description="Low complexity" evidence="1">
    <location>
        <begin position="131"/>
        <end position="151"/>
    </location>
</feature>
<protein>
    <submittedName>
        <fullName evidence="3">Uncharacterized protein</fullName>
    </submittedName>
</protein>
<feature type="region of interest" description="Disordered" evidence="1">
    <location>
        <begin position="130"/>
        <end position="151"/>
    </location>
</feature>
<organism evidence="3 6">
    <name type="scientific">Rotaria sordida</name>
    <dbReference type="NCBI Taxonomy" id="392033"/>
    <lineage>
        <taxon>Eukaryota</taxon>
        <taxon>Metazoa</taxon>
        <taxon>Spiralia</taxon>
        <taxon>Gnathifera</taxon>
        <taxon>Rotifera</taxon>
        <taxon>Eurotatoria</taxon>
        <taxon>Bdelloidea</taxon>
        <taxon>Philodinida</taxon>
        <taxon>Philodinidae</taxon>
        <taxon>Rotaria</taxon>
    </lineage>
</organism>
<sequence>MQGIRQNVFIEWFSNDSKKYIRSLSIHRNPPPVERFNDNNRPPLRHPVLDNDSYILIALVILMPIILTLIVCIIICCIYRYNKRQSQRNITNLSIKPTDYNQAPASTIYFNPYHKPFIVEESPPSYDLISKTKNNSSFEKENNNNNNNTNE</sequence>